<evidence type="ECO:0000313" key="4">
    <source>
        <dbReference type="Proteomes" id="UP000008281"/>
    </source>
</evidence>
<dbReference type="GO" id="GO:0061564">
    <property type="term" value="P:axon development"/>
    <property type="evidence" value="ECO:0007669"/>
    <property type="project" value="TreeGrafter"/>
</dbReference>
<dbReference type="SUPFAM" id="SSF47459">
    <property type="entry name" value="HLH, helix-loop-helix DNA-binding domain"/>
    <property type="match status" value="1"/>
</dbReference>
<evidence type="ECO:0000259" key="2">
    <source>
        <dbReference type="PROSITE" id="PS50888"/>
    </source>
</evidence>
<dbReference type="SMART" id="SM00353">
    <property type="entry name" value="HLH"/>
    <property type="match status" value="1"/>
</dbReference>
<dbReference type="GO" id="GO:0070888">
    <property type="term" value="F:E-box binding"/>
    <property type="evidence" value="ECO:0007669"/>
    <property type="project" value="TreeGrafter"/>
</dbReference>
<dbReference type="GO" id="GO:0005634">
    <property type="term" value="C:nucleus"/>
    <property type="evidence" value="ECO:0007669"/>
    <property type="project" value="TreeGrafter"/>
</dbReference>
<dbReference type="Pfam" id="PF00010">
    <property type="entry name" value="HLH"/>
    <property type="match status" value="1"/>
</dbReference>
<protein>
    <recommendedName>
        <fullName evidence="2">BHLH domain-containing protein</fullName>
    </recommendedName>
</protein>
<dbReference type="InParanoid" id="E3M9K6"/>
<dbReference type="GO" id="GO:0000981">
    <property type="term" value="F:DNA-binding transcription factor activity, RNA polymerase II-specific"/>
    <property type="evidence" value="ECO:0007669"/>
    <property type="project" value="TreeGrafter"/>
</dbReference>
<dbReference type="GO" id="GO:0046983">
    <property type="term" value="F:protein dimerization activity"/>
    <property type="evidence" value="ECO:0007669"/>
    <property type="project" value="InterPro"/>
</dbReference>
<dbReference type="PROSITE" id="PS50888">
    <property type="entry name" value="BHLH"/>
    <property type="match status" value="1"/>
</dbReference>
<dbReference type="InterPro" id="IPR011598">
    <property type="entry name" value="bHLH_dom"/>
</dbReference>
<dbReference type="InterPro" id="IPR036638">
    <property type="entry name" value="HLH_DNA-bd_sf"/>
</dbReference>
<sequence length="171" mass="19136">MRAAHRAKRTEQERNRAHGLNGALDTLKEHMPVVGHHKKLSKIDTLRLAINYIHTLQQMLESDKQSTLQEHAYTLQEGLSNQGILLLGESLNLPVEFEPSNATSPQHTSSSSTPSSSTSPQYSLVKWVYLENGVWVQSGVPVPENLQTRKADGKPVPSFSMSHLLREEMMN</sequence>
<organism evidence="4">
    <name type="scientific">Caenorhabditis remanei</name>
    <name type="common">Caenorhabditis vulgaris</name>
    <dbReference type="NCBI Taxonomy" id="31234"/>
    <lineage>
        <taxon>Eukaryota</taxon>
        <taxon>Metazoa</taxon>
        <taxon>Ecdysozoa</taxon>
        <taxon>Nematoda</taxon>
        <taxon>Chromadorea</taxon>
        <taxon>Rhabditida</taxon>
        <taxon>Rhabditina</taxon>
        <taxon>Rhabditomorpha</taxon>
        <taxon>Rhabditoidea</taxon>
        <taxon>Rhabditidae</taxon>
        <taxon>Peloderinae</taxon>
        <taxon>Caenorhabditis</taxon>
    </lineage>
</organism>
<dbReference type="Gene3D" id="4.10.280.10">
    <property type="entry name" value="Helix-loop-helix DNA-binding domain"/>
    <property type="match status" value="1"/>
</dbReference>
<dbReference type="Proteomes" id="UP000008281">
    <property type="component" value="Unassembled WGS sequence"/>
</dbReference>
<gene>
    <name evidence="3" type="ORF">CRE_14685</name>
</gene>
<feature type="compositionally biased region" description="Low complexity" evidence="1">
    <location>
        <begin position="103"/>
        <end position="120"/>
    </location>
</feature>
<dbReference type="PANTHER" id="PTHR19290">
    <property type="entry name" value="BASIC HELIX-LOOP-HELIX PROTEIN NEUROGENIN-RELATED"/>
    <property type="match status" value="1"/>
</dbReference>
<proteinExistence type="predicted"/>
<evidence type="ECO:0000313" key="3">
    <source>
        <dbReference type="EMBL" id="EFO96372.1"/>
    </source>
</evidence>
<keyword evidence="4" id="KW-1185">Reference proteome</keyword>
<dbReference type="OrthoDB" id="10039134at2759"/>
<name>E3M9K6_CAERE</name>
<dbReference type="InterPro" id="IPR050359">
    <property type="entry name" value="bHLH_transcription_factors"/>
</dbReference>
<feature type="region of interest" description="Disordered" evidence="1">
    <location>
        <begin position="1"/>
        <end position="20"/>
    </location>
</feature>
<dbReference type="EMBL" id="DS268430">
    <property type="protein sequence ID" value="EFO96372.1"/>
    <property type="molecule type" value="Genomic_DNA"/>
</dbReference>
<dbReference type="PANTHER" id="PTHR19290:SF134">
    <property type="entry name" value="NEUROGENIC DIFFERENTIATION FACTOR 1"/>
    <property type="match status" value="1"/>
</dbReference>
<feature type="domain" description="BHLH" evidence="2">
    <location>
        <begin position="4"/>
        <end position="56"/>
    </location>
</feature>
<evidence type="ECO:0000256" key="1">
    <source>
        <dbReference type="SAM" id="MobiDB-lite"/>
    </source>
</evidence>
<dbReference type="GO" id="GO:0045944">
    <property type="term" value="P:positive regulation of transcription by RNA polymerase II"/>
    <property type="evidence" value="ECO:0007669"/>
    <property type="project" value="TreeGrafter"/>
</dbReference>
<dbReference type="GO" id="GO:0007423">
    <property type="term" value="P:sensory organ development"/>
    <property type="evidence" value="ECO:0007669"/>
    <property type="project" value="TreeGrafter"/>
</dbReference>
<accession>E3M9K6</accession>
<reference evidence="3" key="1">
    <citation type="submission" date="2007-07" db="EMBL/GenBank/DDBJ databases">
        <title>PCAP assembly of the Caenorhabditis remanei genome.</title>
        <authorList>
            <consortium name="The Caenorhabditis remanei Sequencing Consortium"/>
            <person name="Wilson R.K."/>
        </authorList>
    </citation>
    <scope>NUCLEOTIDE SEQUENCE [LARGE SCALE GENOMIC DNA]</scope>
    <source>
        <strain evidence="3">PB4641</strain>
    </source>
</reference>
<dbReference type="AlphaFoldDB" id="E3M9K6"/>
<dbReference type="HOGENOM" id="CLU_1504829_0_0_1"/>
<feature type="region of interest" description="Disordered" evidence="1">
    <location>
        <begin position="96"/>
        <end position="120"/>
    </location>
</feature>
<dbReference type="eggNOG" id="KOG3898">
    <property type="taxonomic scope" value="Eukaryota"/>
</dbReference>
<dbReference type="STRING" id="31234.E3M9K6"/>